<protein>
    <recommendedName>
        <fullName evidence="2">CobW C-terminal domain-containing protein</fullName>
    </recommendedName>
</protein>
<keyword evidence="4" id="KW-1185">Reference proteome</keyword>
<dbReference type="AlphaFoldDB" id="A0A250XHB9"/>
<feature type="domain" description="CobW C-terminal" evidence="2">
    <location>
        <begin position="363"/>
        <end position="467"/>
    </location>
</feature>
<organism evidence="3 4">
    <name type="scientific">Chlamydomonas eustigma</name>
    <dbReference type="NCBI Taxonomy" id="1157962"/>
    <lineage>
        <taxon>Eukaryota</taxon>
        <taxon>Viridiplantae</taxon>
        <taxon>Chlorophyta</taxon>
        <taxon>core chlorophytes</taxon>
        <taxon>Chlorophyceae</taxon>
        <taxon>CS clade</taxon>
        <taxon>Chlamydomonadales</taxon>
        <taxon>Chlamydomonadaceae</taxon>
        <taxon>Chlamydomonas</taxon>
    </lineage>
</organism>
<evidence type="ECO:0000259" key="2">
    <source>
        <dbReference type="SMART" id="SM00833"/>
    </source>
</evidence>
<evidence type="ECO:0000313" key="3">
    <source>
        <dbReference type="EMBL" id="GAX82190.1"/>
    </source>
</evidence>
<dbReference type="Proteomes" id="UP000232323">
    <property type="component" value="Unassembled WGS sequence"/>
</dbReference>
<gene>
    <name evidence="3" type="ORF">CEUSTIGMA_g9618.t1</name>
</gene>
<sequence>MINFKFHTPRCLPSRPKRSKVLQNVASKIGSVLCRSGNEDLKGLLPVTVLSGFLGAGKTTLLQHILKNKEGTRAAVLVNDMADVNIDEALISGSIHLSGGETLVSLSNGCICCSIRADLIKEVRTLALKQCFDCLIVESTGVSLPLPVAASFGLSSSELGFEEVESSEEGSHSVETREAESSLSDVAKLDSLITVVDAQRFVANVLESAPLQAQGLAVDEFDDRTVADLLIEQVEFADLLVLNKVDLVTTGQADQVELLLRKLNGSAKIIRSSYGSVPVAEILGTGRFDVEAVKHSPGWLHELNQFEAAQRQHAKMHDHEQHNHGRADMRTRAHASAESSDSGETEVHSKLKYELTEAERFGISSFVYYARRPFHPSRLLGSALSVSWEGVLRTKGFFWLATRHDVMGIWQSAGGSWQGEPGGFWEASLSGHEQDSSFIDDQATATWDPVWGDRNFLDELPEWITAEEEQK</sequence>
<dbReference type="CDD" id="cd03112">
    <property type="entry name" value="CobW-like"/>
    <property type="match status" value="1"/>
</dbReference>
<dbReference type="InterPro" id="IPR003495">
    <property type="entry name" value="CobW/HypB/UreG_nucleotide-bd"/>
</dbReference>
<dbReference type="InterPro" id="IPR027417">
    <property type="entry name" value="P-loop_NTPase"/>
</dbReference>
<evidence type="ECO:0000313" key="4">
    <source>
        <dbReference type="Proteomes" id="UP000232323"/>
    </source>
</evidence>
<name>A0A250XHB9_9CHLO</name>
<dbReference type="InterPro" id="IPR011629">
    <property type="entry name" value="CobW-like_C"/>
</dbReference>
<reference evidence="3 4" key="1">
    <citation type="submission" date="2017-08" db="EMBL/GenBank/DDBJ databases">
        <title>Acidophilic green algal genome provides insights into adaptation to an acidic environment.</title>
        <authorList>
            <person name="Hirooka S."/>
            <person name="Hirose Y."/>
            <person name="Kanesaki Y."/>
            <person name="Higuchi S."/>
            <person name="Fujiwara T."/>
            <person name="Onuma R."/>
            <person name="Era A."/>
            <person name="Ohbayashi R."/>
            <person name="Uzuka A."/>
            <person name="Nozaki H."/>
            <person name="Yoshikawa H."/>
            <person name="Miyagishima S.Y."/>
        </authorList>
    </citation>
    <scope>NUCLEOTIDE SEQUENCE [LARGE SCALE GENOMIC DNA]</scope>
    <source>
        <strain evidence="3 4">NIES-2499</strain>
    </source>
</reference>
<proteinExistence type="predicted"/>
<dbReference type="PANTHER" id="PTHR43603:SF1">
    <property type="entry name" value="ZINC-REGULATED GTPASE METALLOPROTEIN ACTIVATOR 1"/>
    <property type="match status" value="1"/>
</dbReference>
<dbReference type="Pfam" id="PF02492">
    <property type="entry name" value="cobW"/>
    <property type="match status" value="1"/>
</dbReference>
<dbReference type="Pfam" id="PF07683">
    <property type="entry name" value="CobW_C"/>
    <property type="match status" value="1"/>
</dbReference>
<dbReference type="PANTHER" id="PTHR43603">
    <property type="entry name" value="COBW DOMAIN-CONTAINING PROTEIN DDB_G0274527"/>
    <property type="match status" value="1"/>
</dbReference>
<dbReference type="SMART" id="SM00833">
    <property type="entry name" value="CobW_C"/>
    <property type="match status" value="1"/>
</dbReference>
<comment type="caution">
    <text evidence="3">The sequence shown here is derived from an EMBL/GenBank/DDBJ whole genome shotgun (WGS) entry which is preliminary data.</text>
</comment>
<feature type="compositionally biased region" description="Basic and acidic residues" evidence="1">
    <location>
        <begin position="315"/>
        <end position="331"/>
    </location>
</feature>
<dbReference type="InterPro" id="IPR051927">
    <property type="entry name" value="Zn_Chap_cDPG_Synth"/>
</dbReference>
<evidence type="ECO:0000256" key="1">
    <source>
        <dbReference type="SAM" id="MobiDB-lite"/>
    </source>
</evidence>
<dbReference type="SUPFAM" id="SSF52540">
    <property type="entry name" value="P-loop containing nucleoside triphosphate hydrolases"/>
    <property type="match status" value="1"/>
</dbReference>
<dbReference type="Gene3D" id="3.40.50.300">
    <property type="entry name" value="P-loop containing nucleotide triphosphate hydrolases"/>
    <property type="match status" value="1"/>
</dbReference>
<dbReference type="OrthoDB" id="272672at2759"/>
<accession>A0A250XHB9</accession>
<dbReference type="EMBL" id="BEGY01000076">
    <property type="protein sequence ID" value="GAX82190.1"/>
    <property type="molecule type" value="Genomic_DNA"/>
</dbReference>
<feature type="region of interest" description="Disordered" evidence="1">
    <location>
        <begin position="310"/>
        <end position="348"/>
    </location>
</feature>